<dbReference type="VEuPathDB" id="AmoebaDB:ACA1_198520"/>
<dbReference type="GO" id="GO:0005778">
    <property type="term" value="C:peroxisomal membrane"/>
    <property type="evidence" value="ECO:0007669"/>
    <property type="project" value="UniProtKB-SubCell"/>
</dbReference>
<proteinExistence type="inferred from homology"/>
<keyword evidence="3 10" id="KW-0813">Transport</keyword>
<organism evidence="12 13">
    <name type="scientific">Acanthamoeba castellanii (strain ATCC 30010 / Neff)</name>
    <dbReference type="NCBI Taxonomy" id="1257118"/>
    <lineage>
        <taxon>Eukaryota</taxon>
        <taxon>Amoebozoa</taxon>
        <taxon>Discosea</taxon>
        <taxon>Longamoebia</taxon>
        <taxon>Centramoebida</taxon>
        <taxon>Acanthamoebidae</taxon>
        <taxon>Acanthamoeba</taxon>
    </lineage>
</organism>
<dbReference type="Proteomes" id="UP000011083">
    <property type="component" value="Unassembled WGS sequence"/>
</dbReference>
<dbReference type="GO" id="GO:0015217">
    <property type="term" value="F:ADP transmembrane transporter activity"/>
    <property type="evidence" value="ECO:0007669"/>
    <property type="project" value="TreeGrafter"/>
</dbReference>
<evidence type="ECO:0000256" key="10">
    <source>
        <dbReference type="RuleBase" id="RU000488"/>
    </source>
</evidence>
<evidence type="ECO:0000256" key="1">
    <source>
        <dbReference type="ARBA" id="ARBA00004585"/>
    </source>
</evidence>
<dbReference type="AlphaFoldDB" id="L8H5C1"/>
<evidence type="ECO:0000256" key="4">
    <source>
        <dbReference type="ARBA" id="ARBA00022692"/>
    </source>
</evidence>
<evidence type="ECO:0000256" key="9">
    <source>
        <dbReference type="PROSITE-ProRule" id="PRU00282"/>
    </source>
</evidence>
<keyword evidence="4 9" id="KW-0812">Transmembrane</keyword>
<dbReference type="SUPFAM" id="SSF103506">
    <property type="entry name" value="Mitochondrial carrier"/>
    <property type="match status" value="1"/>
</dbReference>
<dbReference type="PANTHER" id="PTHR45939:SF5">
    <property type="entry name" value="PEROXISOMAL MEMBRANE PROTEIN PMP34"/>
    <property type="match status" value="1"/>
</dbReference>
<comment type="subcellular location">
    <subcellularLocation>
        <location evidence="1">Peroxisome membrane</location>
        <topology evidence="1">Multi-pass membrane protein</topology>
    </subcellularLocation>
</comment>
<feature type="transmembrane region" description="Helical" evidence="11">
    <location>
        <begin position="187"/>
        <end position="206"/>
    </location>
</feature>
<evidence type="ECO:0000256" key="2">
    <source>
        <dbReference type="ARBA" id="ARBA00006375"/>
    </source>
</evidence>
<dbReference type="OMA" id="QFMMYEL"/>
<dbReference type="GeneID" id="14920455"/>
<evidence type="ECO:0000256" key="5">
    <source>
        <dbReference type="ARBA" id="ARBA00022737"/>
    </source>
</evidence>
<keyword evidence="5" id="KW-0677">Repeat</keyword>
<evidence type="ECO:0000256" key="11">
    <source>
        <dbReference type="SAM" id="Phobius"/>
    </source>
</evidence>
<feature type="transmembrane region" description="Helical" evidence="11">
    <location>
        <begin position="20"/>
        <end position="42"/>
    </location>
</feature>
<evidence type="ECO:0000313" key="13">
    <source>
        <dbReference type="Proteomes" id="UP000011083"/>
    </source>
</evidence>
<dbReference type="InterPro" id="IPR052217">
    <property type="entry name" value="Mito/Peroxisomal_Carrier"/>
</dbReference>
<keyword evidence="6 11" id="KW-1133">Transmembrane helix</keyword>
<dbReference type="KEGG" id="acan:ACA1_198520"/>
<protein>
    <submittedName>
        <fullName evidence="12">Carrier superfamily protein</fullName>
    </submittedName>
</protein>
<evidence type="ECO:0000256" key="8">
    <source>
        <dbReference type="ARBA" id="ARBA00023140"/>
    </source>
</evidence>
<comment type="similarity">
    <text evidence="2 10">Belongs to the mitochondrial carrier (TC 2.A.29) family.</text>
</comment>
<feature type="transmembrane region" description="Helical" evidence="11">
    <location>
        <begin position="77"/>
        <end position="98"/>
    </location>
</feature>
<evidence type="ECO:0000256" key="7">
    <source>
        <dbReference type="ARBA" id="ARBA00023136"/>
    </source>
</evidence>
<dbReference type="GO" id="GO:0015228">
    <property type="term" value="F:coenzyme A transmembrane transporter activity"/>
    <property type="evidence" value="ECO:0007669"/>
    <property type="project" value="TreeGrafter"/>
</dbReference>
<dbReference type="GO" id="GO:0080122">
    <property type="term" value="F:AMP transmembrane transporter activity"/>
    <property type="evidence" value="ECO:0007669"/>
    <property type="project" value="TreeGrafter"/>
</dbReference>
<reference evidence="12 13" key="1">
    <citation type="journal article" date="2013" name="Genome Biol.">
        <title>Genome of Acanthamoeba castellanii highlights extensive lateral gene transfer and early evolution of tyrosine kinase signaling.</title>
        <authorList>
            <person name="Clarke M."/>
            <person name="Lohan A.J."/>
            <person name="Liu B."/>
            <person name="Lagkouvardos I."/>
            <person name="Roy S."/>
            <person name="Zafar N."/>
            <person name="Bertelli C."/>
            <person name="Schilde C."/>
            <person name="Kianianmomeni A."/>
            <person name="Burglin T.R."/>
            <person name="Frech C."/>
            <person name="Turcotte B."/>
            <person name="Kopec K.O."/>
            <person name="Synnott J.M."/>
            <person name="Choo C."/>
            <person name="Paponov I."/>
            <person name="Finkler A."/>
            <person name="Soon Heng Tan C."/>
            <person name="Hutchins A.P."/>
            <person name="Weinmeier T."/>
            <person name="Rattei T."/>
            <person name="Chu J.S."/>
            <person name="Gimenez G."/>
            <person name="Irimia M."/>
            <person name="Rigden D.J."/>
            <person name="Fitzpatrick D.A."/>
            <person name="Lorenzo-Morales J."/>
            <person name="Bateman A."/>
            <person name="Chiu C.H."/>
            <person name="Tang P."/>
            <person name="Hegemann P."/>
            <person name="Fromm H."/>
            <person name="Raoult D."/>
            <person name="Greub G."/>
            <person name="Miranda-Saavedra D."/>
            <person name="Chen N."/>
            <person name="Nash P."/>
            <person name="Ginger M.L."/>
            <person name="Horn M."/>
            <person name="Schaap P."/>
            <person name="Caler L."/>
            <person name="Loftus B."/>
        </authorList>
    </citation>
    <scope>NUCLEOTIDE SEQUENCE [LARGE SCALE GENOMIC DNA]</scope>
    <source>
        <strain evidence="12 13">Neff</strain>
    </source>
</reference>
<feature type="transmembrane region" description="Helical" evidence="11">
    <location>
        <begin position="144"/>
        <end position="166"/>
    </location>
</feature>
<evidence type="ECO:0000313" key="12">
    <source>
        <dbReference type="EMBL" id="ELR19631.1"/>
    </source>
</evidence>
<dbReference type="PANTHER" id="PTHR45939">
    <property type="entry name" value="PEROXISOMAL MEMBRANE PROTEIN PMP34-RELATED"/>
    <property type="match status" value="1"/>
</dbReference>
<dbReference type="STRING" id="1257118.L8H5C1"/>
<name>L8H5C1_ACACF</name>
<dbReference type="GO" id="GO:0005347">
    <property type="term" value="F:ATP transmembrane transporter activity"/>
    <property type="evidence" value="ECO:0007669"/>
    <property type="project" value="TreeGrafter"/>
</dbReference>
<evidence type="ECO:0000256" key="3">
    <source>
        <dbReference type="ARBA" id="ARBA00022448"/>
    </source>
</evidence>
<keyword evidence="13" id="KW-1185">Reference proteome</keyword>
<dbReference type="GO" id="GO:0044610">
    <property type="term" value="F:FMN transmembrane transporter activity"/>
    <property type="evidence" value="ECO:0007669"/>
    <property type="project" value="TreeGrafter"/>
</dbReference>
<sequence>MSERVSMDAVVAQLERDLASPAAALAGAGGGAISLGLTYPLYTIVTKLQARVYYYWYAFFRSVAEGKGPKKRAVGTFASLLIGALAGAITVIFTNPFWVVTTRLQTGRETTKKDDEVGFKTARPKQKGILQVVQEIYQEGGLKAFWNGLVPSLILVINPALQYMVFERVKAVWEKRTPGRQLSSSDFFLLGAIAKTVATVVTYPYITVKTRLQAKGKYSGTLDVLQKIYTQEGIGSFFKGIESKIVQSVLTAAFLFMFQNKLANSFLKLLVYIYIRRLPQRK</sequence>
<dbReference type="RefSeq" id="XP_004341723.1">
    <property type="nucleotide sequence ID" value="XM_004341675.1"/>
</dbReference>
<feature type="repeat" description="Solcar" evidence="9">
    <location>
        <begin position="182"/>
        <end position="265"/>
    </location>
</feature>
<dbReference type="InterPro" id="IPR023395">
    <property type="entry name" value="MCP_dom_sf"/>
</dbReference>
<accession>L8H5C1</accession>
<dbReference type="GO" id="GO:0015230">
    <property type="term" value="F:FAD transmembrane transporter activity"/>
    <property type="evidence" value="ECO:0007669"/>
    <property type="project" value="TreeGrafter"/>
</dbReference>
<dbReference type="PROSITE" id="PS50920">
    <property type="entry name" value="SOLCAR"/>
    <property type="match status" value="2"/>
</dbReference>
<dbReference type="InterPro" id="IPR018108">
    <property type="entry name" value="MCP_transmembrane"/>
</dbReference>
<gene>
    <name evidence="12" type="ORF">ACA1_198520</name>
</gene>
<feature type="transmembrane region" description="Helical" evidence="11">
    <location>
        <begin position="252"/>
        <end position="275"/>
    </location>
</feature>
<dbReference type="OrthoDB" id="2019556at2759"/>
<dbReference type="Gene3D" id="1.50.40.10">
    <property type="entry name" value="Mitochondrial carrier domain"/>
    <property type="match status" value="1"/>
</dbReference>
<keyword evidence="7 9" id="KW-0472">Membrane</keyword>
<evidence type="ECO:0000256" key="6">
    <source>
        <dbReference type="ARBA" id="ARBA00022989"/>
    </source>
</evidence>
<feature type="repeat" description="Solcar" evidence="9">
    <location>
        <begin position="74"/>
        <end position="172"/>
    </location>
</feature>
<dbReference type="EMBL" id="KB007932">
    <property type="protein sequence ID" value="ELR19631.1"/>
    <property type="molecule type" value="Genomic_DNA"/>
</dbReference>
<dbReference type="GO" id="GO:0051724">
    <property type="term" value="F:NAD transmembrane transporter activity"/>
    <property type="evidence" value="ECO:0007669"/>
    <property type="project" value="TreeGrafter"/>
</dbReference>
<keyword evidence="8" id="KW-0576">Peroxisome</keyword>
<dbReference type="Pfam" id="PF00153">
    <property type="entry name" value="Mito_carr"/>
    <property type="match status" value="2"/>
</dbReference>